<evidence type="ECO:0000256" key="4">
    <source>
        <dbReference type="ARBA" id="ARBA00022827"/>
    </source>
</evidence>
<dbReference type="RefSeq" id="WP_192538203.1">
    <property type="nucleotide sequence ID" value="NZ_JABUZA010000031.1"/>
</dbReference>
<dbReference type="InterPro" id="IPR016169">
    <property type="entry name" value="FAD-bd_PCMH_sub2"/>
</dbReference>
<evidence type="ECO:0000256" key="2">
    <source>
        <dbReference type="ARBA" id="ARBA00005466"/>
    </source>
</evidence>
<comment type="similarity">
    <text evidence="2">Belongs to the oxygen-dependent FAD-linked oxidoreductase family.</text>
</comment>
<gene>
    <name evidence="7" type="ORF">EI547_09550</name>
</gene>
<evidence type="ECO:0000256" key="5">
    <source>
        <dbReference type="ARBA" id="ARBA00023002"/>
    </source>
</evidence>
<sequence length="479" mass="51819">MTDFILKTLNGRTLSLPAKMITTLRADMSGPLLLPGDEDYDTARSVWNAMVDKRPALIACCADANDVAAAVNFARQTDALISIKGGGHNIAGNAVTEGGLMFDLSTMNNVDVNPETHRVQVGPGASLADLDAATRPYGLAVPVGINSTTGIAGLTLGGGFGWLTRAHGLTIDCLVAADVITADGARLRATADENPDLFWAIRGGGGNFGIITRFEFQAKAVRPNLLCGLLFLPLIRARELFALQRELMEGDTEELTAWVVVRNAPPMPFLPEESHGTSIAMMAFCYSGDPEDGEALIAPLRAINNPLAFLAGIQPFAEFQQIFDPLLIPGARNYWKSHDLLNLPDTAVEALIEAVDRLPDAETEIFVAHVGGAMSRIAPHETAFIQRRPHYVVNIHTRWQDPTKDDAARHWARGLFEALSPYSAGVYVNFMPAEESARVAEAYGANYARLTAVKACYDPENRFRLNQNILPNAEIQLAG</sequence>
<name>A0ABR9FYI7_9GAMM</name>
<dbReference type="InterPro" id="IPR012951">
    <property type="entry name" value="BBE"/>
</dbReference>
<dbReference type="Proteomes" id="UP001645038">
    <property type="component" value="Unassembled WGS sequence"/>
</dbReference>
<proteinExistence type="inferred from homology"/>
<keyword evidence="5" id="KW-0560">Oxidoreductase</keyword>
<dbReference type="Gene3D" id="3.30.465.10">
    <property type="match status" value="1"/>
</dbReference>
<reference evidence="7 8" key="1">
    <citation type="submission" date="2020-07" db="EMBL/GenBank/DDBJ databases">
        <title>Halophilic bacteria isolated from french cheeses.</title>
        <authorList>
            <person name="Kothe C.I."/>
            <person name="Farah-Kraiem B."/>
            <person name="Renault P."/>
            <person name="Dridi B."/>
        </authorList>
    </citation>
    <scope>NUCLEOTIDE SEQUENCE [LARGE SCALE GENOMIC DNA]</scope>
    <source>
        <strain evidence="7 8">FME20</strain>
    </source>
</reference>
<dbReference type="Gene3D" id="3.30.43.10">
    <property type="entry name" value="Uridine Diphospho-n-acetylenolpyruvylglucosamine Reductase, domain 2"/>
    <property type="match status" value="1"/>
</dbReference>
<dbReference type="InterPro" id="IPR006094">
    <property type="entry name" value="Oxid_FAD_bind_N"/>
</dbReference>
<evidence type="ECO:0000259" key="6">
    <source>
        <dbReference type="PROSITE" id="PS51387"/>
    </source>
</evidence>
<keyword evidence="4" id="KW-0274">FAD</keyword>
<evidence type="ECO:0000313" key="7">
    <source>
        <dbReference type="EMBL" id="MBE0463700.1"/>
    </source>
</evidence>
<dbReference type="SUPFAM" id="SSF56176">
    <property type="entry name" value="FAD-binding/transporter-associated domain-like"/>
    <property type="match status" value="1"/>
</dbReference>
<comment type="caution">
    <text evidence="7">The sequence shown here is derived from an EMBL/GenBank/DDBJ whole genome shotgun (WGS) entry which is preliminary data.</text>
</comment>
<dbReference type="InterPro" id="IPR016167">
    <property type="entry name" value="FAD-bd_PCMH_sub1"/>
</dbReference>
<dbReference type="Pfam" id="PF01565">
    <property type="entry name" value="FAD_binding_4"/>
    <property type="match status" value="1"/>
</dbReference>
<keyword evidence="3" id="KW-0285">Flavoprotein</keyword>
<dbReference type="PROSITE" id="PS00862">
    <property type="entry name" value="OX2_COVAL_FAD"/>
    <property type="match status" value="1"/>
</dbReference>
<comment type="cofactor">
    <cofactor evidence="1">
        <name>FAD</name>
        <dbReference type="ChEBI" id="CHEBI:57692"/>
    </cofactor>
</comment>
<dbReference type="Gene3D" id="3.40.462.20">
    <property type="match status" value="1"/>
</dbReference>
<dbReference type="PANTHER" id="PTHR42973:SF39">
    <property type="entry name" value="FAD-BINDING PCMH-TYPE DOMAIN-CONTAINING PROTEIN"/>
    <property type="match status" value="1"/>
</dbReference>
<keyword evidence="8" id="KW-1185">Reference proteome</keyword>
<evidence type="ECO:0000256" key="1">
    <source>
        <dbReference type="ARBA" id="ARBA00001974"/>
    </source>
</evidence>
<evidence type="ECO:0000313" key="8">
    <source>
        <dbReference type="Proteomes" id="UP001645038"/>
    </source>
</evidence>
<dbReference type="InterPro" id="IPR006093">
    <property type="entry name" value="Oxy_OxRdtase_FAD_BS"/>
</dbReference>
<feature type="domain" description="FAD-binding PCMH-type" evidence="6">
    <location>
        <begin position="50"/>
        <end position="221"/>
    </location>
</feature>
<dbReference type="Pfam" id="PF08031">
    <property type="entry name" value="BBE"/>
    <property type="match status" value="1"/>
</dbReference>
<protein>
    <submittedName>
        <fullName evidence="7">FAD-binding oxidoreductase</fullName>
    </submittedName>
</protein>
<accession>A0ABR9FYI7</accession>
<dbReference type="InterPro" id="IPR050416">
    <property type="entry name" value="FAD-linked_Oxidoreductase"/>
</dbReference>
<dbReference type="InterPro" id="IPR036318">
    <property type="entry name" value="FAD-bd_PCMH-like_sf"/>
</dbReference>
<dbReference type="PANTHER" id="PTHR42973">
    <property type="entry name" value="BINDING OXIDOREDUCTASE, PUTATIVE (AFU_ORTHOLOGUE AFUA_1G17690)-RELATED"/>
    <property type="match status" value="1"/>
</dbReference>
<dbReference type="PROSITE" id="PS51387">
    <property type="entry name" value="FAD_PCMH"/>
    <property type="match status" value="1"/>
</dbReference>
<evidence type="ECO:0000256" key="3">
    <source>
        <dbReference type="ARBA" id="ARBA00022630"/>
    </source>
</evidence>
<dbReference type="EMBL" id="RRZB01000020">
    <property type="protein sequence ID" value="MBE0463700.1"/>
    <property type="molecule type" value="Genomic_DNA"/>
</dbReference>
<dbReference type="InterPro" id="IPR016166">
    <property type="entry name" value="FAD-bd_PCMH"/>
</dbReference>
<organism evidence="7 8">
    <name type="scientific">Halomonas colorata</name>
    <dbReference type="NCBI Taxonomy" id="2742615"/>
    <lineage>
        <taxon>Bacteria</taxon>
        <taxon>Pseudomonadati</taxon>
        <taxon>Pseudomonadota</taxon>
        <taxon>Gammaproteobacteria</taxon>
        <taxon>Oceanospirillales</taxon>
        <taxon>Halomonadaceae</taxon>
        <taxon>Halomonas</taxon>
    </lineage>
</organism>